<dbReference type="GO" id="GO:0006508">
    <property type="term" value="P:proteolysis"/>
    <property type="evidence" value="ECO:0007669"/>
    <property type="project" value="InterPro"/>
</dbReference>
<keyword evidence="2" id="KW-0053">Apoptosis</keyword>
<gene>
    <name evidence="5" type="ORF">BCR33DRAFT_679183</name>
</gene>
<reference evidence="5 6" key="1">
    <citation type="submission" date="2016-07" db="EMBL/GenBank/DDBJ databases">
        <title>Pervasive Adenine N6-methylation of Active Genes in Fungi.</title>
        <authorList>
            <consortium name="DOE Joint Genome Institute"/>
            <person name="Mondo S.J."/>
            <person name="Dannebaum R.O."/>
            <person name="Kuo R.C."/>
            <person name="Labutti K."/>
            <person name="Haridas S."/>
            <person name="Kuo A."/>
            <person name="Salamov A."/>
            <person name="Ahrendt S.R."/>
            <person name="Lipzen A."/>
            <person name="Sullivan W."/>
            <person name="Andreopoulos W.B."/>
            <person name="Clum A."/>
            <person name="Lindquist E."/>
            <person name="Daum C."/>
            <person name="Ramamoorthy G.K."/>
            <person name="Gryganskyi A."/>
            <person name="Culley D."/>
            <person name="Magnuson J.K."/>
            <person name="James T.Y."/>
            <person name="O'Malley M.A."/>
            <person name="Stajich J.E."/>
            <person name="Spatafora J.W."/>
            <person name="Visel A."/>
            <person name="Grigoriev I.V."/>
        </authorList>
    </citation>
    <scope>NUCLEOTIDE SEQUENCE [LARGE SCALE GENOMIC DNA]</scope>
    <source>
        <strain evidence="5 6">JEL800</strain>
    </source>
</reference>
<dbReference type="GO" id="GO:0006915">
    <property type="term" value="P:apoptotic process"/>
    <property type="evidence" value="ECO:0007669"/>
    <property type="project" value="UniProtKB-KW"/>
</dbReference>
<dbReference type="PANTHER" id="PTHR48104:SF30">
    <property type="entry name" value="METACASPASE-1"/>
    <property type="match status" value="1"/>
</dbReference>
<evidence type="ECO:0000313" key="6">
    <source>
        <dbReference type="Proteomes" id="UP000193642"/>
    </source>
</evidence>
<keyword evidence="3" id="KW-0378">Hydrolase</keyword>
<protein>
    <submittedName>
        <fullName evidence="5">Metacaspase</fullName>
    </submittedName>
</protein>
<evidence type="ECO:0000259" key="4">
    <source>
        <dbReference type="Pfam" id="PF00656"/>
    </source>
</evidence>
<organism evidence="5 6">
    <name type="scientific">Rhizoclosmatium globosum</name>
    <dbReference type="NCBI Taxonomy" id="329046"/>
    <lineage>
        <taxon>Eukaryota</taxon>
        <taxon>Fungi</taxon>
        <taxon>Fungi incertae sedis</taxon>
        <taxon>Chytridiomycota</taxon>
        <taxon>Chytridiomycota incertae sedis</taxon>
        <taxon>Chytridiomycetes</taxon>
        <taxon>Chytridiales</taxon>
        <taxon>Chytriomycetaceae</taxon>
        <taxon>Rhizoclosmatium</taxon>
    </lineage>
</organism>
<name>A0A1Y2CE15_9FUNG</name>
<keyword evidence="3" id="KW-0645">Protease</keyword>
<dbReference type="Gene3D" id="3.40.50.12660">
    <property type="match status" value="2"/>
</dbReference>
<dbReference type="InterPro" id="IPR050452">
    <property type="entry name" value="Metacaspase"/>
</dbReference>
<comment type="caution">
    <text evidence="5">The sequence shown here is derived from an EMBL/GenBank/DDBJ whole genome shotgun (WGS) entry which is preliminary data.</text>
</comment>
<dbReference type="Pfam" id="PF00656">
    <property type="entry name" value="Peptidase_C14"/>
    <property type="match status" value="1"/>
</dbReference>
<dbReference type="SUPFAM" id="SSF52129">
    <property type="entry name" value="Caspase-like"/>
    <property type="match status" value="1"/>
</dbReference>
<evidence type="ECO:0000256" key="3">
    <source>
        <dbReference type="ARBA" id="ARBA00022807"/>
    </source>
</evidence>
<evidence type="ECO:0000256" key="2">
    <source>
        <dbReference type="ARBA" id="ARBA00022703"/>
    </source>
</evidence>
<dbReference type="GO" id="GO:0004197">
    <property type="term" value="F:cysteine-type endopeptidase activity"/>
    <property type="evidence" value="ECO:0007669"/>
    <property type="project" value="InterPro"/>
</dbReference>
<dbReference type="EMBL" id="MCGO01000020">
    <property type="protein sequence ID" value="ORY45301.1"/>
    <property type="molecule type" value="Genomic_DNA"/>
</dbReference>
<dbReference type="Proteomes" id="UP000193642">
    <property type="component" value="Unassembled WGS sequence"/>
</dbReference>
<keyword evidence="3" id="KW-0788">Thiol protease</keyword>
<dbReference type="AlphaFoldDB" id="A0A1Y2CE15"/>
<keyword evidence="6" id="KW-1185">Reference proteome</keyword>
<comment type="similarity">
    <text evidence="1">Belongs to the peptidase C14B family.</text>
</comment>
<feature type="domain" description="Peptidase C14 caspase" evidence="4">
    <location>
        <begin position="11"/>
        <end position="313"/>
    </location>
</feature>
<evidence type="ECO:0000256" key="1">
    <source>
        <dbReference type="ARBA" id="ARBA00009005"/>
    </source>
</evidence>
<dbReference type="OrthoDB" id="3223806at2759"/>
<accession>A0A1Y2CE15</accession>
<proteinExistence type="inferred from homology"/>
<dbReference type="GO" id="GO:0005737">
    <property type="term" value="C:cytoplasm"/>
    <property type="evidence" value="ECO:0007669"/>
    <property type="project" value="TreeGrafter"/>
</dbReference>
<dbReference type="PANTHER" id="PTHR48104">
    <property type="entry name" value="METACASPASE-4"/>
    <property type="match status" value="1"/>
</dbReference>
<sequence length="325" mass="35305">MAGANFTSSGRKKALLVGINYIGSKHALAGCINDAHNLQNFLVQQYGYKTDQRSMLVMTDDNKDPRYVPTTKNLLGAFHWLVYDARPGDHLFFSYSGHGGQVPDTNDNDRASGMDDTICPVDFEQSGQIDSDLLHKALVTALPDGVKLVVVMDCCHSGTMLELPYTYAPDENGQMNPKEAIQVGIKVFTGVTHLLQGGFSASKIQEAKGLLADVKGLAHMFSGSPATTDNNGYKREEFSEAKTETPKEAYLIAGCLDAQTSADTSFNGQASGALTYALLNVLRENKQLSYEQLLAQLRGFMQGKFSQVPQLSCGKPVDPQSTFTL</sequence>
<evidence type="ECO:0000313" key="5">
    <source>
        <dbReference type="EMBL" id="ORY45301.1"/>
    </source>
</evidence>
<dbReference type="InterPro" id="IPR011600">
    <property type="entry name" value="Pept_C14_caspase"/>
</dbReference>
<dbReference type="InterPro" id="IPR029030">
    <property type="entry name" value="Caspase-like_dom_sf"/>
</dbReference>